<protein>
    <submittedName>
        <fullName evidence="3">GNAT family N-acetyltransferase</fullName>
    </submittedName>
</protein>
<feature type="domain" description="N-acetyltransferase" evidence="2">
    <location>
        <begin position="86"/>
        <end position="233"/>
    </location>
</feature>
<dbReference type="InterPro" id="IPR050769">
    <property type="entry name" value="NAT_camello-type"/>
</dbReference>
<evidence type="ECO:0000313" key="3">
    <source>
        <dbReference type="EMBL" id="XBV47211.1"/>
    </source>
</evidence>
<dbReference type="Pfam" id="PF00583">
    <property type="entry name" value="Acetyltransf_1"/>
    <property type="match status" value="1"/>
</dbReference>
<dbReference type="InterPro" id="IPR000182">
    <property type="entry name" value="GNAT_dom"/>
</dbReference>
<dbReference type="PANTHER" id="PTHR13947:SF37">
    <property type="entry name" value="LD18367P"/>
    <property type="match status" value="1"/>
</dbReference>
<dbReference type="AlphaFoldDB" id="A0AAU7U2Q0"/>
<evidence type="ECO:0000256" key="1">
    <source>
        <dbReference type="ARBA" id="ARBA00022679"/>
    </source>
</evidence>
<dbReference type="CDD" id="cd04301">
    <property type="entry name" value="NAT_SF"/>
    <property type="match status" value="1"/>
</dbReference>
<name>A0AAU7U2Q0_9GAMM</name>
<keyword evidence="3" id="KW-0614">Plasmid</keyword>
<dbReference type="RefSeq" id="WP_336768069.1">
    <property type="nucleotide sequence ID" value="NZ_CP158293.1"/>
</dbReference>
<accession>A0AAU7U2Q0</accession>
<geneLocation type="plasmid" evidence="3">
    <name>plasmindA</name>
</geneLocation>
<evidence type="ECO:0000259" key="2">
    <source>
        <dbReference type="PROSITE" id="PS51186"/>
    </source>
</evidence>
<dbReference type="GO" id="GO:0008080">
    <property type="term" value="F:N-acetyltransferase activity"/>
    <property type="evidence" value="ECO:0007669"/>
    <property type="project" value="InterPro"/>
</dbReference>
<dbReference type="InterPro" id="IPR016181">
    <property type="entry name" value="Acyl_CoA_acyltransferase"/>
</dbReference>
<dbReference type="PROSITE" id="PS51186">
    <property type="entry name" value="GNAT"/>
    <property type="match status" value="1"/>
</dbReference>
<organism evidence="3">
    <name type="scientific">Pantoea sp. BJ2</name>
    <dbReference type="NCBI Taxonomy" id="3141322"/>
    <lineage>
        <taxon>Bacteria</taxon>
        <taxon>Pseudomonadati</taxon>
        <taxon>Pseudomonadota</taxon>
        <taxon>Gammaproteobacteria</taxon>
        <taxon>Enterobacterales</taxon>
        <taxon>Erwiniaceae</taxon>
        <taxon>Pantoea</taxon>
    </lineage>
</organism>
<gene>
    <name evidence="3" type="ORF">AAF463_20325</name>
</gene>
<proteinExistence type="predicted"/>
<dbReference type="Gene3D" id="3.40.630.30">
    <property type="match status" value="1"/>
</dbReference>
<keyword evidence="1" id="KW-0808">Transferase</keyword>
<sequence>MTLCGITNDGLAFILSADEKVFSSRFEPSRTTNWTIVHHIVIQLARFVTEKTGATNWINIDRSTFPNQCKKFSALEVLIKMTNRNIKIQQSAPHSAESQLLVEKLSAELAFITGDNGKSHFNAQELNNECCLWVLARNEAGNAVGCGALRSLGNNTAEVKRMYSDRSVPGVGSALLEYLETRAKSMGYREIRLSTRVINSRAVAFYYRSGYAQIQNYEPYIGRNESICFAKTL</sequence>
<dbReference type="EMBL" id="CP158293">
    <property type="protein sequence ID" value="XBV47211.1"/>
    <property type="molecule type" value="Genomic_DNA"/>
</dbReference>
<reference evidence="3" key="1">
    <citation type="submission" date="2024-06" db="EMBL/GenBank/DDBJ databases">
        <title>Multiomics insights into the TNT degradation mechanism by Pantoea sp. BJ2 isolated from an ammunition destruction site.</title>
        <authorList>
            <person name="Luo J."/>
        </authorList>
    </citation>
    <scope>NUCLEOTIDE SEQUENCE</scope>
    <source>
        <strain evidence="3">BJ2</strain>
        <plasmid evidence="3">plasmindA</plasmid>
    </source>
</reference>
<dbReference type="SUPFAM" id="SSF55729">
    <property type="entry name" value="Acyl-CoA N-acyltransferases (Nat)"/>
    <property type="match status" value="1"/>
</dbReference>
<dbReference type="PANTHER" id="PTHR13947">
    <property type="entry name" value="GNAT FAMILY N-ACETYLTRANSFERASE"/>
    <property type="match status" value="1"/>
</dbReference>